<protein>
    <submittedName>
        <fullName evidence="2">Biopolymer transporter ExbB</fullName>
    </submittedName>
</protein>
<keyword evidence="1" id="KW-1133">Transmembrane helix</keyword>
<gene>
    <name evidence="2" type="ORF">GR316_05610</name>
</gene>
<dbReference type="EMBL" id="CP047289">
    <property type="protein sequence ID" value="QUS36900.1"/>
    <property type="molecule type" value="Genomic_DNA"/>
</dbReference>
<feature type="transmembrane region" description="Helical" evidence="1">
    <location>
        <begin position="45"/>
        <end position="66"/>
    </location>
</feature>
<feature type="transmembrane region" description="Helical" evidence="1">
    <location>
        <begin position="133"/>
        <end position="158"/>
    </location>
</feature>
<keyword evidence="1" id="KW-0472">Membrane</keyword>
<proteinExistence type="predicted"/>
<keyword evidence="1" id="KW-0812">Transmembrane</keyword>
<evidence type="ECO:0000313" key="3">
    <source>
        <dbReference type="Proteomes" id="UP000679284"/>
    </source>
</evidence>
<name>A0A8J8MUB6_9RHOB</name>
<accession>A0A8J8MUB6</accession>
<dbReference type="KEGG" id="fap:GR316_05610"/>
<reference evidence="2" key="1">
    <citation type="submission" date="2020-01" db="EMBL/GenBank/DDBJ databases">
        <authorList>
            <person name="Yang Y."/>
            <person name="Kwon Y.M."/>
        </authorList>
    </citation>
    <scope>NUCLEOTIDE SEQUENCE</scope>
    <source>
        <strain evidence="2">PG104</strain>
    </source>
</reference>
<evidence type="ECO:0000313" key="2">
    <source>
        <dbReference type="EMBL" id="QUS36900.1"/>
    </source>
</evidence>
<organism evidence="2 3">
    <name type="scientific">Falsirhodobacter algicola</name>
    <dbReference type="NCBI Taxonomy" id="2692330"/>
    <lineage>
        <taxon>Bacteria</taxon>
        <taxon>Pseudomonadati</taxon>
        <taxon>Pseudomonadota</taxon>
        <taxon>Alphaproteobacteria</taxon>
        <taxon>Rhodobacterales</taxon>
        <taxon>Paracoccaceae</taxon>
        <taxon>Falsirhodobacter</taxon>
    </lineage>
</organism>
<feature type="transmembrane region" description="Helical" evidence="1">
    <location>
        <begin position="195"/>
        <end position="216"/>
    </location>
</feature>
<feature type="transmembrane region" description="Helical" evidence="1">
    <location>
        <begin position="12"/>
        <end position="33"/>
    </location>
</feature>
<evidence type="ECO:0000256" key="1">
    <source>
        <dbReference type="SAM" id="Phobius"/>
    </source>
</evidence>
<dbReference type="AlphaFoldDB" id="A0A8J8MUB6"/>
<keyword evidence="3" id="KW-1185">Reference proteome</keyword>
<sequence length="388" mass="41829">MTRPEKVFTQPLRQLVVMALVVLLVMAGVAFAWAHLWPLFLAKKWLNGFIALVFVIGVATCFASVIRLMQSVTWIEAFVQRKGVQSEPPGMLLPLANMLRSRSASSRISASSARSILDSAGARLDESREVSHYLSSLLIFLGLLGTFYGLATTVPALVDTIRSLAPQDGVQTSGTEILGTLMTGLQNQLGGMGTAFSSSLLGLAGSLVVGLLALFASHSQTRFHQELEEWLSSITRLGFADGDDAGVAGVLDMMSQQMDELRDLFAESEAVRRASDDRAGQLAHAIEGLLHRSTEQDDAHARMADAQTAALTRIAEGQARMADAMEVSAAKDAPHADAEYRARLRSIDSQLLRLLEELAVGRQEAVAELRADLAQLTSTLRQAAKGEI</sequence>
<dbReference type="Proteomes" id="UP000679284">
    <property type="component" value="Chromosome"/>
</dbReference>